<dbReference type="RefSeq" id="WP_124397651.1">
    <property type="nucleotide sequence ID" value="NZ_BHZE01000008.1"/>
</dbReference>
<dbReference type="InterPro" id="IPR012337">
    <property type="entry name" value="RNaseH-like_sf"/>
</dbReference>
<dbReference type="NCBIfam" id="NF001236">
    <property type="entry name" value="PRK00203.1"/>
    <property type="match status" value="1"/>
</dbReference>
<evidence type="ECO:0000256" key="10">
    <source>
        <dbReference type="HAMAP-Rule" id="MF_00042"/>
    </source>
</evidence>
<evidence type="ECO:0000256" key="1">
    <source>
        <dbReference type="ARBA" id="ARBA00000077"/>
    </source>
</evidence>
<organism evidence="12 13">
    <name type="scientific">Thermaurantimonas aggregans</name>
    <dbReference type="NCBI Taxonomy" id="2173829"/>
    <lineage>
        <taxon>Bacteria</taxon>
        <taxon>Pseudomonadati</taxon>
        <taxon>Bacteroidota</taxon>
        <taxon>Flavobacteriia</taxon>
        <taxon>Flavobacteriales</taxon>
        <taxon>Schleiferiaceae</taxon>
        <taxon>Thermaurantimonas</taxon>
    </lineage>
</organism>
<dbReference type="OrthoDB" id="7845843at2"/>
<evidence type="ECO:0000256" key="8">
    <source>
        <dbReference type="ARBA" id="ARBA00022801"/>
    </source>
</evidence>
<gene>
    <name evidence="10 12" type="primary">rnhA</name>
    <name evidence="12" type="ORF">JCM31826_10700</name>
</gene>
<evidence type="ECO:0000256" key="7">
    <source>
        <dbReference type="ARBA" id="ARBA00022759"/>
    </source>
</evidence>
<feature type="binding site" evidence="10">
    <location>
        <position position="75"/>
    </location>
    <ligand>
        <name>Mg(2+)</name>
        <dbReference type="ChEBI" id="CHEBI:18420"/>
        <label>1</label>
    </ligand>
</feature>
<dbReference type="InterPro" id="IPR036397">
    <property type="entry name" value="RNaseH_sf"/>
</dbReference>
<dbReference type="Pfam" id="PF00075">
    <property type="entry name" value="RNase_H"/>
    <property type="match status" value="1"/>
</dbReference>
<evidence type="ECO:0000256" key="9">
    <source>
        <dbReference type="ARBA" id="ARBA00022842"/>
    </source>
</evidence>
<comment type="subcellular location">
    <subcellularLocation>
        <location evidence="10">Cytoplasm</location>
    </subcellularLocation>
</comment>
<dbReference type="InterPro" id="IPR002156">
    <property type="entry name" value="RNaseH_domain"/>
</dbReference>
<dbReference type="PANTHER" id="PTHR10642:SF26">
    <property type="entry name" value="RIBONUCLEASE H1"/>
    <property type="match status" value="1"/>
</dbReference>
<dbReference type="Proteomes" id="UP000286715">
    <property type="component" value="Unassembled WGS sequence"/>
</dbReference>
<keyword evidence="9 10" id="KW-0460">Magnesium</keyword>
<feature type="binding site" evidence="10">
    <location>
        <position position="14"/>
    </location>
    <ligand>
        <name>Mg(2+)</name>
        <dbReference type="ChEBI" id="CHEBI:18420"/>
        <label>2</label>
    </ligand>
</feature>
<dbReference type="CDD" id="cd09278">
    <property type="entry name" value="RNase_HI_prokaryote_like"/>
    <property type="match status" value="1"/>
</dbReference>
<comment type="subunit">
    <text evidence="3 10">Monomer.</text>
</comment>
<dbReference type="EMBL" id="BHZE01000008">
    <property type="protein sequence ID" value="GCD77588.1"/>
    <property type="molecule type" value="Genomic_DNA"/>
</dbReference>
<evidence type="ECO:0000256" key="3">
    <source>
        <dbReference type="ARBA" id="ARBA00011245"/>
    </source>
</evidence>
<evidence type="ECO:0000256" key="5">
    <source>
        <dbReference type="ARBA" id="ARBA00022722"/>
    </source>
</evidence>
<comment type="caution">
    <text evidence="12">The sequence shown here is derived from an EMBL/GenBank/DDBJ whole genome shotgun (WGS) entry which is preliminary data.</text>
</comment>
<feature type="binding site" evidence="10">
    <location>
        <position position="14"/>
    </location>
    <ligand>
        <name>Mg(2+)</name>
        <dbReference type="ChEBI" id="CHEBI:18420"/>
        <label>1</label>
    </ligand>
</feature>
<comment type="similarity">
    <text evidence="2 10">Belongs to the RNase H family.</text>
</comment>
<keyword evidence="10" id="KW-0963">Cytoplasm</keyword>
<keyword evidence="7 10" id="KW-0255">Endonuclease</keyword>
<proteinExistence type="inferred from homology"/>
<name>A0A401XKQ7_9FLAO</name>
<dbReference type="GO" id="GO:0004523">
    <property type="term" value="F:RNA-DNA hybrid ribonuclease activity"/>
    <property type="evidence" value="ECO:0007669"/>
    <property type="project" value="UniProtKB-UniRule"/>
</dbReference>
<dbReference type="GO" id="GO:0043137">
    <property type="term" value="P:DNA replication, removal of RNA primer"/>
    <property type="evidence" value="ECO:0007669"/>
    <property type="project" value="TreeGrafter"/>
</dbReference>
<accession>A0A401XKQ7</accession>
<sequence>MTDRYQPVIKIYTDGACSGNPGPGAYVAILTFKDKEKILSRHFRLTTNNRMELMAVIDALKAIKTEGRPIEIYSDSKYVVDAVNKHWLTNWKRNGWKKVKNVDLWLEFDKVYQKFKPKLFWVKGHNNHHYNELCDRMAVEALSKPNPETDVMFEKSLENSGFL</sequence>
<dbReference type="HAMAP" id="MF_00042">
    <property type="entry name" value="RNase_H"/>
    <property type="match status" value="1"/>
</dbReference>
<dbReference type="GO" id="GO:0000287">
    <property type="term" value="F:magnesium ion binding"/>
    <property type="evidence" value="ECO:0007669"/>
    <property type="project" value="UniProtKB-UniRule"/>
</dbReference>
<evidence type="ECO:0000256" key="6">
    <source>
        <dbReference type="ARBA" id="ARBA00022723"/>
    </source>
</evidence>
<feature type="domain" description="RNase H type-1" evidence="11">
    <location>
        <begin position="5"/>
        <end position="143"/>
    </location>
</feature>
<dbReference type="GO" id="GO:0005737">
    <property type="term" value="C:cytoplasm"/>
    <property type="evidence" value="ECO:0007669"/>
    <property type="project" value="UniProtKB-SubCell"/>
</dbReference>
<dbReference type="InterPro" id="IPR050092">
    <property type="entry name" value="RNase_H"/>
</dbReference>
<reference evidence="12 13" key="1">
    <citation type="submission" date="2018-11" db="EMBL/GenBank/DDBJ databases">
        <title>Schleiferia aggregans sp. nov., a moderately thermophilic heterotrophic bacterium isolated from microbial mats at a terrestrial hot spring.</title>
        <authorList>
            <person name="Iino T."/>
            <person name="Ohkuma M."/>
            <person name="Haruta S."/>
        </authorList>
    </citation>
    <scope>NUCLEOTIDE SEQUENCE [LARGE SCALE GENOMIC DNA]</scope>
    <source>
        <strain evidence="12 13">LA</strain>
    </source>
</reference>
<keyword evidence="13" id="KW-1185">Reference proteome</keyword>
<dbReference type="AlphaFoldDB" id="A0A401XKQ7"/>
<keyword evidence="8 10" id="KW-0378">Hydrolase</keyword>
<evidence type="ECO:0000313" key="12">
    <source>
        <dbReference type="EMBL" id="GCD77588.1"/>
    </source>
</evidence>
<evidence type="ECO:0000256" key="2">
    <source>
        <dbReference type="ARBA" id="ARBA00005300"/>
    </source>
</evidence>
<evidence type="ECO:0000313" key="13">
    <source>
        <dbReference type="Proteomes" id="UP000286715"/>
    </source>
</evidence>
<protein>
    <recommendedName>
        <fullName evidence="4 10">Ribonuclease H</fullName>
        <shortName evidence="10">RNase H</shortName>
        <ecNumber evidence="4 10">3.1.26.4</ecNumber>
    </recommendedName>
</protein>
<comment type="cofactor">
    <cofactor evidence="10">
        <name>Mg(2+)</name>
        <dbReference type="ChEBI" id="CHEBI:18420"/>
    </cofactor>
    <text evidence="10">Binds 1 Mg(2+) ion per subunit. May bind a second metal ion at a regulatory site, or after substrate binding.</text>
</comment>
<evidence type="ECO:0000256" key="4">
    <source>
        <dbReference type="ARBA" id="ARBA00012180"/>
    </source>
</evidence>
<keyword evidence="6 10" id="KW-0479">Metal-binding</keyword>
<keyword evidence="5 10" id="KW-0540">Nuclease</keyword>
<dbReference type="PANTHER" id="PTHR10642">
    <property type="entry name" value="RIBONUCLEASE H1"/>
    <property type="match status" value="1"/>
</dbReference>
<dbReference type="InterPro" id="IPR022892">
    <property type="entry name" value="RNaseHI"/>
</dbReference>
<evidence type="ECO:0000259" key="11">
    <source>
        <dbReference type="PROSITE" id="PS50879"/>
    </source>
</evidence>
<dbReference type="GO" id="GO:0003676">
    <property type="term" value="F:nucleic acid binding"/>
    <property type="evidence" value="ECO:0007669"/>
    <property type="project" value="InterPro"/>
</dbReference>
<dbReference type="EC" id="3.1.26.4" evidence="4 10"/>
<dbReference type="Gene3D" id="3.30.420.10">
    <property type="entry name" value="Ribonuclease H-like superfamily/Ribonuclease H"/>
    <property type="match status" value="1"/>
</dbReference>
<comment type="function">
    <text evidence="10">Endonuclease that specifically degrades the RNA of RNA-DNA hybrids.</text>
</comment>
<dbReference type="PROSITE" id="PS50879">
    <property type="entry name" value="RNASE_H_1"/>
    <property type="match status" value="1"/>
</dbReference>
<feature type="binding site" evidence="10">
    <location>
        <position position="52"/>
    </location>
    <ligand>
        <name>Mg(2+)</name>
        <dbReference type="ChEBI" id="CHEBI:18420"/>
        <label>1</label>
    </ligand>
</feature>
<comment type="catalytic activity">
    <reaction evidence="1 10">
        <text>Endonucleolytic cleavage to 5'-phosphomonoester.</text>
        <dbReference type="EC" id="3.1.26.4"/>
    </reaction>
</comment>
<dbReference type="SUPFAM" id="SSF53098">
    <property type="entry name" value="Ribonuclease H-like"/>
    <property type="match status" value="1"/>
</dbReference>
<feature type="binding site" evidence="10">
    <location>
        <position position="135"/>
    </location>
    <ligand>
        <name>Mg(2+)</name>
        <dbReference type="ChEBI" id="CHEBI:18420"/>
        <label>2</label>
    </ligand>
</feature>